<gene>
    <name evidence="1" type="ORF">MENTE1834_LOCUS28247</name>
</gene>
<organism evidence="1 2">
    <name type="scientific">Meloidogyne enterolobii</name>
    <name type="common">Root-knot nematode worm</name>
    <name type="synonym">Meloidogyne mayaguensis</name>
    <dbReference type="NCBI Taxonomy" id="390850"/>
    <lineage>
        <taxon>Eukaryota</taxon>
        <taxon>Metazoa</taxon>
        <taxon>Ecdysozoa</taxon>
        <taxon>Nematoda</taxon>
        <taxon>Chromadorea</taxon>
        <taxon>Rhabditida</taxon>
        <taxon>Tylenchina</taxon>
        <taxon>Tylenchomorpha</taxon>
        <taxon>Tylenchoidea</taxon>
        <taxon>Meloidogynidae</taxon>
        <taxon>Meloidogyninae</taxon>
        <taxon>Meloidogyne</taxon>
    </lineage>
</organism>
<evidence type="ECO:0000313" key="2">
    <source>
        <dbReference type="Proteomes" id="UP001497535"/>
    </source>
</evidence>
<comment type="caution">
    <text evidence="1">The sequence shown here is derived from an EMBL/GenBank/DDBJ whole genome shotgun (WGS) entry which is preliminary data.</text>
</comment>
<accession>A0ACB0ZPK1</accession>
<dbReference type="Proteomes" id="UP001497535">
    <property type="component" value="Unassembled WGS sequence"/>
</dbReference>
<name>A0ACB0ZPK1_MELEN</name>
<protein>
    <submittedName>
        <fullName evidence="1">Uncharacterized protein</fullName>
    </submittedName>
</protein>
<reference evidence="1" key="1">
    <citation type="submission" date="2023-11" db="EMBL/GenBank/DDBJ databases">
        <authorList>
            <person name="Poullet M."/>
        </authorList>
    </citation>
    <scope>NUCLEOTIDE SEQUENCE</scope>
    <source>
        <strain evidence="1">E1834</strain>
    </source>
</reference>
<dbReference type="EMBL" id="CAVMJV010000043">
    <property type="protein sequence ID" value="CAK5081034.1"/>
    <property type="molecule type" value="Genomic_DNA"/>
</dbReference>
<keyword evidence="2" id="KW-1185">Reference proteome</keyword>
<sequence length="92" mass="11406">MIILFGLEHEHQRPDRDRYIEIQWKNVEPGKEINFDKIKLTDVDIYHTYDYHSLMHYDGTAFGRIDKRNRKPMMTMRPKRVWEILRKLKKFN</sequence>
<evidence type="ECO:0000313" key="1">
    <source>
        <dbReference type="EMBL" id="CAK5081034.1"/>
    </source>
</evidence>
<proteinExistence type="predicted"/>